<name>A0A9X3DAA2_9SPHI</name>
<dbReference type="Proteomes" id="UP001142592">
    <property type="component" value="Unassembled WGS sequence"/>
</dbReference>
<gene>
    <name evidence="1" type="ORF">OQZ29_02325</name>
</gene>
<dbReference type="RefSeq" id="WP_010599970.1">
    <property type="nucleotide sequence ID" value="NZ_JAPJUH010000001.1"/>
</dbReference>
<organism evidence="1 2">
    <name type="scientific">Pedobacter agri</name>
    <dbReference type="NCBI Taxonomy" id="454586"/>
    <lineage>
        <taxon>Bacteria</taxon>
        <taxon>Pseudomonadati</taxon>
        <taxon>Bacteroidota</taxon>
        <taxon>Sphingobacteriia</taxon>
        <taxon>Sphingobacteriales</taxon>
        <taxon>Sphingobacteriaceae</taxon>
        <taxon>Pedobacter</taxon>
    </lineage>
</organism>
<evidence type="ECO:0000313" key="2">
    <source>
        <dbReference type="Proteomes" id="UP001142592"/>
    </source>
</evidence>
<comment type="caution">
    <text evidence="1">The sequence shown here is derived from an EMBL/GenBank/DDBJ whole genome shotgun (WGS) entry which is preliminary data.</text>
</comment>
<protein>
    <submittedName>
        <fullName evidence="1">Uncharacterized protein</fullName>
    </submittedName>
</protein>
<accession>A0A9X3DAA2</accession>
<sequence>MKNTIIAFFLSIFLLSCSGKLEKTLVSKPFTDQDDFNEFPKYKDKILSIEDVYDKNPDSSGGFSVKLKDTTLYIQESSKPVAHKFREARFVNSQKTAVLVQIEDGAGDLSPFYIITLKEGVPNAVALNIASNGKGDKDFAKGLQEITRTTLVVNNDFVVATVRGKVYQIKRKNPNELIQGKFILYSSDKTTLVFAVKDGLYQVNYMTGETLNLPVPASVLNSATMVNEIQQNYSWQKNSRGTSFLKENPDDDRIVDISEFKK</sequence>
<reference evidence="1" key="1">
    <citation type="submission" date="2022-11" db="EMBL/GenBank/DDBJ databases">
        <authorList>
            <person name="Graham C."/>
            <person name="Newman J.D."/>
        </authorList>
    </citation>
    <scope>NUCLEOTIDE SEQUENCE</scope>
    <source>
        <strain evidence="1">DSM 19486</strain>
    </source>
</reference>
<proteinExistence type="predicted"/>
<dbReference type="AlphaFoldDB" id="A0A9X3DAA2"/>
<dbReference type="PROSITE" id="PS51257">
    <property type="entry name" value="PROKAR_LIPOPROTEIN"/>
    <property type="match status" value="1"/>
</dbReference>
<keyword evidence="2" id="KW-1185">Reference proteome</keyword>
<evidence type="ECO:0000313" key="1">
    <source>
        <dbReference type="EMBL" id="MCX3263559.1"/>
    </source>
</evidence>
<dbReference type="EMBL" id="JAPJUH010000001">
    <property type="protein sequence ID" value="MCX3263559.1"/>
    <property type="molecule type" value="Genomic_DNA"/>
</dbReference>